<dbReference type="InterPro" id="IPR000673">
    <property type="entry name" value="Sig_transdc_resp-reg_Me-estase"/>
</dbReference>
<evidence type="ECO:0000256" key="2">
    <source>
        <dbReference type="ARBA" id="ARBA00022500"/>
    </source>
</evidence>
<protein>
    <recommendedName>
        <fullName evidence="5">Protein-glutamate methylesterase/protein-glutamine glutaminase</fullName>
        <ecNumber evidence="5">3.1.1.61</ecNumber>
        <ecNumber evidence="5">3.5.1.44</ecNumber>
    </recommendedName>
</protein>
<dbReference type="Proteomes" id="UP000321230">
    <property type="component" value="Unassembled WGS sequence"/>
</dbReference>
<dbReference type="SUPFAM" id="SSF52738">
    <property type="entry name" value="Methylesterase CheB, C-terminal domain"/>
    <property type="match status" value="1"/>
</dbReference>
<dbReference type="HAMAP" id="MF_00099">
    <property type="entry name" value="CheB_chemtxs"/>
    <property type="match status" value="1"/>
</dbReference>
<evidence type="ECO:0000256" key="6">
    <source>
        <dbReference type="PROSITE-ProRule" id="PRU00050"/>
    </source>
</evidence>
<dbReference type="EC" id="3.1.1.61" evidence="5"/>
<feature type="active site" evidence="5 6">
    <location>
        <position position="291"/>
    </location>
</feature>
<dbReference type="PROSITE" id="PS50122">
    <property type="entry name" value="CHEB"/>
    <property type="match status" value="1"/>
</dbReference>
<feature type="active site" evidence="5 6">
    <location>
        <position position="166"/>
    </location>
</feature>
<dbReference type="PROSITE" id="PS50110">
    <property type="entry name" value="RESPONSE_REGULATORY"/>
    <property type="match status" value="1"/>
</dbReference>
<evidence type="ECO:0000256" key="5">
    <source>
        <dbReference type="HAMAP-Rule" id="MF_00099"/>
    </source>
</evidence>
<evidence type="ECO:0000256" key="1">
    <source>
        <dbReference type="ARBA" id="ARBA00022490"/>
    </source>
</evidence>
<dbReference type="RefSeq" id="WP_146796965.1">
    <property type="nucleotide sequence ID" value="NZ_BARC01000006.1"/>
</dbReference>
<comment type="caution">
    <text evidence="10">The sequence shown here is derived from an EMBL/GenBank/DDBJ whole genome shotgun (WGS) entry which is preliminary data.</text>
</comment>
<dbReference type="InterPro" id="IPR008248">
    <property type="entry name" value="CheB-like"/>
</dbReference>
<feature type="domain" description="Response regulatory" evidence="8">
    <location>
        <begin position="7"/>
        <end position="124"/>
    </location>
</feature>
<keyword evidence="2 5" id="KW-0145">Chemotaxis</keyword>
<comment type="catalytic activity">
    <reaction evidence="5">
        <text>L-glutaminyl-[protein] + H2O = L-glutamyl-[protein] + NH4(+)</text>
        <dbReference type="Rhea" id="RHEA:16441"/>
        <dbReference type="Rhea" id="RHEA-COMP:10207"/>
        <dbReference type="Rhea" id="RHEA-COMP:10208"/>
        <dbReference type="ChEBI" id="CHEBI:15377"/>
        <dbReference type="ChEBI" id="CHEBI:28938"/>
        <dbReference type="ChEBI" id="CHEBI:29973"/>
        <dbReference type="ChEBI" id="CHEBI:30011"/>
        <dbReference type="EC" id="3.5.1.44"/>
    </reaction>
</comment>
<dbReference type="Gene3D" id="3.40.50.180">
    <property type="entry name" value="Methylesterase CheB, C-terminal domain"/>
    <property type="match status" value="1"/>
</dbReference>
<evidence type="ECO:0000256" key="3">
    <source>
        <dbReference type="ARBA" id="ARBA00022801"/>
    </source>
</evidence>
<dbReference type="GO" id="GO:0008984">
    <property type="term" value="F:protein-glutamate methylesterase activity"/>
    <property type="evidence" value="ECO:0007669"/>
    <property type="project" value="UniProtKB-UniRule"/>
</dbReference>
<dbReference type="Pfam" id="PF00072">
    <property type="entry name" value="Response_reg"/>
    <property type="match status" value="1"/>
</dbReference>
<dbReference type="Gene3D" id="3.40.50.2300">
    <property type="match status" value="1"/>
</dbReference>
<dbReference type="PIRSF" id="PIRSF000876">
    <property type="entry name" value="RR_chemtxs_CheB"/>
    <property type="match status" value="1"/>
</dbReference>
<comment type="similarity">
    <text evidence="5">Belongs to the CheB family.</text>
</comment>
<evidence type="ECO:0000313" key="10">
    <source>
        <dbReference type="EMBL" id="GEK94153.1"/>
    </source>
</evidence>
<evidence type="ECO:0000259" key="8">
    <source>
        <dbReference type="PROSITE" id="PS50110"/>
    </source>
</evidence>
<dbReference type="CDD" id="cd17541">
    <property type="entry name" value="REC_CheB-like"/>
    <property type="match status" value="1"/>
</dbReference>
<dbReference type="GO" id="GO:0000156">
    <property type="term" value="F:phosphorelay response regulator activity"/>
    <property type="evidence" value="ECO:0007669"/>
    <property type="project" value="InterPro"/>
</dbReference>
<evidence type="ECO:0000256" key="4">
    <source>
        <dbReference type="ARBA" id="ARBA00048267"/>
    </source>
</evidence>
<dbReference type="GO" id="GO:0006935">
    <property type="term" value="P:chemotaxis"/>
    <property type="evidence" value="ECO:0007669"/>
    <property type="project" value="UniProtKB-UniRule"/>
</dbReference>
<gene>
    <name evidence="5 10" type="primary">cheB</name>
    <name evidence="10" type="ORF">GWA01_19230</name>
</gene>
<dbReference type="PANTHER" id="PTHR42872">
    <property type="entry name" value="PROTEIN-GLUTAMATE METHYLESTERASE/PROTEIN-GLUTAMINE GLUTAMINASE"/>
    <property type="match status" value="1"/>
</dbReference>
<name>A0A511B3B2_9PROT</name>
<keyword evidence="11" id="KW-1185">Reference proteome</keyword>
<feature type="active site" evidence="5 6">
    <location>
        <position position="192"/>
    </location>
</feature>
<dbReference type="InterPro" id="IPR001789">
    <property type="entry name" value="Sig_transdc_resp-reg_receiver"/>
</dbReference>
<dbReference type="AlphaFoldDB" id="A0A511B3B2"/>
<dbReference type="PANTHER" id="PTHR42872:SF6">
    <property type="entry name" value="PROTEIN-GLUTAMATE METHYLESTERASE_PROTEIN-GLUTAMINE GLUTAMINASE"/>
    <property type="match status" value="1"/>
</dbReference>
<comment type="PTM">
    <text evidence="5">Phosphorylated by CheA. Phosphorylation of the N-terminal regulatory domain activates the methylesterase activity.</text>
</comment>
<dbReference type="SMART" id="SM00448">
    <property type="entry name" value="REC"/>
    <property type="match status" value="1"/>
</dbReference>
<sequence>MIDKKISVLIVDDSITIRSLMSLALRQDPRISVVGTAATALDARDAIIRLRPDVITLDVEMPKMNGIEFLDKIMRLRPMPVVMVSGLTSNGTNLALQALEIGAVECVAKPQQIDGIKSFAGLADTIVRAASAKIRRRGQATLELPPLISPNFSRKQALPIVAVGASTGGVEALIELLKSFPENCPPTLITQHMPRQFSENFARRLNQVSKPHVLLASELSVLETGKVFVAPGGDRHLCIETMGPEGKYVCRLVYGEPVNGHRPSVDELFFSVSHAAPQNAIGVILTGMENDGAKGLLAMRKAGARTLGQDAATSVIYGMPKAAFDIGAVEKQLPLSQIGPAVMKLAENFSLENIH</sequence>
<keyword evidence="3 5" id="KW-0378">Hydrolase</keyword>
<dbReference type="CDD" id="cd16432">
    <property type="entry name" value="CheB_Rec"/>
    <property type="match status" value="1"/>
</dbReference>
<organism evidence="10 11">
    <name type="scientific">Gluconobacter wancherniae NBRC 103581</name>
    <dbReference type="NCBI Taxonomy" id="656744"/>
    <lineage>
        <taxon>Bacteria</taxon>
        <taxon>Pseudomonadati</taxon>
        <taxon>Pseudomonadota</taxon>
        <taxon>Alphaproteobacteria</taxon>
        <taxon>Acetobacterales</taxon>
        <taxon>Acetobacteraceae</taxon>
        <taxon>Gluconobacter</taxon>
    </lineage>
</organism>
<evidence type="ECO:0000313" key="11">
    <source>
        <dbReference type="Proteomes" id="UP000321230"/>
    </source>
</evidence>
<proteinExistence type="inferred from homology"/>
<feature type="domain" description="CheB-type methylesterase" evidence="9">
    <location>
        <begin position="157"/>
        <end position="349"/>
    </location>
</feature>
<dbReference type="InterPro" id="IPR035909">
    <property type="entry name" value="CheB_C"/>
</dbReference>
<dbReference type="OrthoDB" id="9793421at2"/>
<dbReference type="GO" id="GO:0050568">
    <property type="term" value="F:protein-glutamine glutaminase activity"/>
    <property type="evidence" value="ECO:0007669"/>
    <property type="project" value="UniProtKB-UniRule"/>
</dbReference>
<dbReference type="EC" id="3.5.1.44" evidence="5"/>
<dbReference type="Pfam" id="PF01339">
    <property type="entry name" value="CheB_methylest"/>
    <property type="match status" value="1"/>
</dbReference>
<evidence type="ECO:0000259" key="9">
    <source>
        <dbReference type="PROSITE" id="PS50122"/>
    </source>
</evidence>
<feature type="modified residue" description="4-aspartylphosphate" evidence="5 7">
    <location>
        <position position="58"/>
    </location>
</feature>
<keyword evidence="5 7" id="KW-0597">Phosphoprotein</keyword>
<reference evidence="10 11" key="1">
    <citation type="submission" date="2019-07" db="EMBL/GenBank/DDBJ databases">
        <title>Whole genome shotgun sequence of Gluconobacter wancherniae NBRC 103581.</title>
        <authorList>
            <person name="Hosoyama A."/>
            <person name="Uohara A."/>
            <person name="Ohji S."/>
            <person name="Ichikawa N."/>
        </authorList>
    </citation>
    <scope>NUCLEOTIDE SEQUENCE [LARGE SCALE GENOMIC DNA]</scope>
    <source>
        <strain evidence="10 11">NBRC 103581</strain>
    </source>
</reference>
<evidence type="ECO:0000256" key="7">
    <source>
        <dbReference type="PROSITE-ProRule" id="PRU00169"/>
    </source>
</evidence>
<keyword evidence="1 5" id="KW-0963">Cytoplasm</keyword>
<comment type="subcellular location">
    <subcellularLocation>
        <location evidence="5">Cytoplasm</location>
    </subcellularLocation>
</comment>
<accession>A0A511B3B2</accession>
<dbReference type="InterPro" id="IPR011006">
    <property type="entry name" value="CheY-like_superfamily"/>
</dbReference>
<comment type="domain">
    <text evidence="5">Contains a C-terminal catalytic domain, and an N-terminal region which modulates catalytic activity.</text>
</comment>
<comment type="function">
    <text evidence="5">Involved in chemotaxis. Part of a chemotaxis signal transduction system that modulates chemotaxis in response to various stimuli. Catalyzes the demethylation of specific methylglutamate residues introduced into the chemoreceptors (methyl-accepting chemotaxis proteins or MCP) by CheR. Also mediates the irreversible deamidation of specific glutamine residues to glutamic acid.</text>
</comment>
<dbReference type="GO" id="GO:0005737">
    <property type="term" value="C:cytoplasm"/>
    <property type="evidence" value="ECO:0007669"/>
    <property type="project" value="UniProtKB-SubCell"/>
</dbReference>
<dbReference type="EMBL" id="BJUZ01000002">
    <property type="protein sequence ID" value="GEK94153.1"/>
    <property type="molecule type" value="Genomic_DNA"/>
</dbReference>
<dbReference type="NCBIfam" id="NF001965">
    <property type="entry name" value="PRK00742.1"/>
    <property type="match status" value="1"/>
</dbReference>
<comment type="catalytic activity">
    <reaction evidence="4 5">
        <text>[protein]-L-glutamate 5-O-methyl ester + H2O = L-glutamyl-[protein] + methanol + H(+)</text>
        <dbReference type="Rhea" id="RHEA:23236"/>
        <dbReference type="Rhea" id="RHEA-COMP:10208"/>
        <dbReference type="Rhea" id="RHEA-COMP:10311"/>
        <dbReference type="ChEBI" id="CHEBI:15377"/>
        <dbReference type="ChEBI" id="CHEBI:15378"/>
        <dbReference type="ChEBI" id="CHEBI:17790"/>
        <dbReference type="ChEBI" id="CHEBI:29973"/>
        <dbReference type="ChEBI" id="CHEBI:82795"/>
        <dbReference type="EC" id="3.1.1.61"/>
    </reaction>
</comment>
<dbReference type="SUPFAM" id="SSF52172">
    <property type="entry name" value="CheY-like"/>
    <property type="match status" value="1"/>
</dbReference>